<organism evidence="1 2">
    <name type="scientific">Colocasia esculenta</name>
    <name type="common">Wild taro</name>
    <name type="synonym">Arum esculentum</name>
    <dbReference type="NCBI Taxonomy" id="4460"/>
    <lineage>
        <taxon>Eukaryota</taxon>
        <taxon>Viridiplantae</taxon>
        <taxon>Streptophyta</taxon>
        <taxon>Embryophyta</taxon>
        <taxon>Tracheophyta</taxon>
        <taxon>Spermatophyta</taxon>
        <taxon>Magnoliopsida</taxon>
        <taxon>Liliopsida</taxon>
        <taxon>Araceae</taxon>
        <taxon>Aroideae</taxon>
        <taxon>Colocasieae</taxon>
        <taxon>Colocasia</taxon>
    </lineage>
</organism>
<reference evidence="1" key="1">
    <citation type="submission" date="2017-07" db="EMBL/GenBank/DDBJ databases">
        <title>Taro Niue Genome Assembly and Annotation.</title>
        <authorList>
            <person name="Atibalentja N."/>
            <person name="Keating K."/>
            <person name="Fields C.J."/>
        </authorList>
    </citation>
    <scope>NUCLEOTIDE SEQUENCE</scope>
    <source>
        <strain evidence="1">Niue_2</strain>
        <tissue evidence="1">Leaf</tissue>
    </source>
</reference>
<evidence type="ECO:0000313" key="1">
    <source>
        <dbReference type="EMBL" id="MQL92799.1"/>
    </source>
</evidence>
<dbReference type="Proteomes" id="UP000652761">
    <property type="component" value="Unassembled WGS sequence"/>
</dbReference>
<evidence type="ECO:0000313" key="2">
    <source>
        <dbReference type="Proteomes" id="UP000652761"/>
    </source>
</evidence>
<accession>A0A843VNB0</accession>
<proteinExistence type="predicted"/>
<gene>
    <name evidence="1" type="ORF">Taro_025435</name>
</gene>
<keyword evidence="2" id="KW-1185">Reference proteome</keyword>
<dbReference type="AlphaFoldDB" id="A0A843VNB0"/>
<name>A0A843VNB0_COLES</name>
<sequence length="99" mass="10988">MSAAAHTPLRSLAAGAYQISSQYSLLQRNFDGKFAIPDTIGWGLRWRSQIDAGVAQVDDPLVDPGFNLVFDDMAVLQIMSRDLMIYAVVRRDACWRLAA</sequence>
<dbReference type="EMBL" id="NMUH01001488">
    <property type="protein sequence ID" value="MQL92799.1"/>
    <property type="molecule type" value="Genomic_DNA"/>
</dbReference>
<protein>
    <submittedName>
        <fullName evidence="1">Uncharacterized protein</fullName>
    </submittedName>
</protein>
<comment type="caution">
    <text evidence="1">The sequence shown here is derived from an EMBL/GenBank/DDBJ whole genome shotgun (WGS) entry which is preliminary data.</text>
</comment>